<dbReference type="RefSeq" id="XP_006823399.1">
    <property type="nucleotide sequence ID" value="XM_006823336.1"/>
</dbReference>
<organism evidence="2 3">
    <name type="scientific">Saccoglossus kowalevskii</name>
    <name type="common">Acorn worm</name>
    <dbReference type="NCBI Taxonomy" id="10224"/>
    <lineage>
        <taxon>Eukaryota</taxon>
        <taxon>Metazoa</taxon>
        <taxon>Hemichordata</taxon>
        <taxon>Enteropneusta</taxon>
        <taxon>Harrimaniidae</taxon>
        <taxon>Saccoglossus</taxon>
    </lineage>
</organism>
<evidence type="ECO:0000256" key="1">
    <source>
        <dbReference type="ARBA" id="ARBA00008383"/>
    </source>
</evidence>
<dbReference type="SUPFAM" id="SSF89796">
    <property type="entry name" value="CoA-transferase family III (CaiB/BaiF)"/>
    <property type="match status" value="1"/>
</dbReference>
<reference evidence="3" key="1">
    <citation type="submission" date="2025-08" db="UniProtKB">
        <authorList>
            <consortium name="RefSeq"/>
        </authorList>
    </citation>
    <scope>IDENTIFICATION</scope>
    <source>
        <tissue evidence="3">Testes</tissue>
    </source>
</reference>
<dbReference type="InterPro" id="IPR050509">
    <property type="entry name" value="CoA-transferase_III"/>
</dbReference>
<protein>
    <submittedName>
        <fullName evidence="3">Alpha-methylacyl-CoA racemase-like</fullName>
    </submittedName>
</protein>
<dbReference type="PANTHER" id="PTHR48228:SF5">
    <property type="entry name" value="ALPHA-METHYLACYL-COA RACEMASE"/>
    <property type="match status" value="1"/>
</dbReference>
<evidence type="ECO:0000313" key="3">
    <source>
        <dbReference type="RefSeq" id="XP_006823399.1"/>
    </source>
</evidence>
<dbReference type="PANTHER" id="PTHR48228">
    <property type="entry name" value="SUCCINYL-COA--D-CITRAMALATE COA-TRANSFERASE"/>
    <property type="match status" value="1"/>
</dbReference>
<evidence type="ECO:0000313" key="2">
    <source>
        <dbReference type="Proteomes" id="UP000694865"/>
    </source>
</evidence>
<name>A0ABM0MTQ8_SACKO</name>
<dbReference type="Gene3D" id="3.40.50.10540">
    <property type="entry name" value="Crotonobetainyl-coa:carnitine coa-transferase, domain 1"/>
    <property type="match status" value="2"/>
</dbReference>
<keyword evidence="2" id="KW-1185">Reference proteome</keyword>
<gene>
    <name evidence="3" type="primary">LOC100375694</name>
</gene>
<dbReference type="Proteomes" id="UP000694865">
    <property type="component" value="Unplaced"/>
</dbReference>
<dbReference type="Gene3D" id="3.30.1540.10">
    <property type="entry name" value="formyl-coa transferase, domain 3"/>
    <property type="match status" value="1"/>
</dbReference>
<dbReference type="Pfam" id="PF02515">
    <property type="entry name" value="CoA_transf_3"/>
    <property type="match status" value="2"/>
</dbReference>
<proteinExistence type="inferred from homology"/>
<sequence length="350" mass="38370">MSLAGIRVLEMAGLAPAPMAGMMLSDFGAKVIRVDRTKQLMTVDRLARGKQSIAVDMKSADGLDIVKRLSMKSDVLIDSYRPGVMEKMGLGPKPLMTDNRALSTMKRFGGKPTPPINVLADFAGGGLLCTMGILMALIQRQQTGRGQVVDASMTEGAAYVSSWLWRSHDLQLAWPTKIPGRNLLDTGAPFYDTYETKDGKYMAVGSIEPQFYALLLKGLGLTEDQMPGTQLDIKKWPAMKDKLTEVFSEKTQSEWCQVFDGTDACVTPVLSLDEATQNPHNTAREAFVPSHSGKLEPRPAPLLSDTPAVHQSMPDPVIGQHTEEVLRDADFTENEIKRFIEKDVVEVSGK</sequence>
<dbReference type="GeneID" id="100375694"/>
<dbReference type="InterPro" id="IPR003673">
    <property type="entry name" value="CoA-Trfase_fam_III"/>
</dbReference>
<dbReference type="InterPro" id="IPR044855">
    <property type="entry name" value="CoA-Trfase_III_dom3_sf"/>
</dbReference>
<comment type="similarity">
    <text evidence="1">Belongs to the CoA-transferase III family.</text>
</comment>
<dbReference type="InterPro" id="IPR023606">
    <property type="entry name" value="CoA-Trfase_III_dom_1_sf"/>
</dbReference>
<accession>A0ABM0MTQ8</accession>